<name>A0A1G2PW46_9BACT</name>
<dbReference type="EMBL" id="MHSW01000007">
    <property type="protein sequence ID" value="OHA52548.1"/>
    <property type="molecule type" value="Genomic_DNA"/>
</dbReference>
<evidence type="ECO:0000313" key="1">
    <source>
        <dbReference type="EMBL" id="OHA52548.1"/>
    </source>
</evidence>
<reference evidence="1 2" key="1">
    <citation type="journal article" date="2016" name="Nat. Commun.">
        <title>Thousands of microbial genomes shed light on interconnected biogeochemical processes in an aquifer system.</title>
        <authorList>
            <person name="Anantharaman K."/>
            <person name="Brown C.T."/>
            <person name="Hug L.A."/>
            <person name="Sharon I."/>
            <person name="Castelle C.J."/>
            <person name="Probst A.J."/>
            <person name="Thomas B.C."/>
            <person name="Singh A."/>
            <person name="Wilkins M.J."/>
            <person name="Karaoz U."/>
            <person name="Brodie E.L."/>
            <person name="Williams K.H."/>
            <person name="Hubbard S.S."/>
            <person name="Banfield J.F."/>
        </authorList>
    </citation>
    <scope>NUCLEOTIDE SEQUENCE [LARGE SCALE GENOMIC DNA]</scope>
</reference>
<dbReference type="AlphaFoldDB" id="A0A1G2PW46"/>
<accession>A0A1G2PW46</accession>
<gene>
    <name evidence="1" type="ORF">A3A97_02315</name>
</gene>
<protein>
    <submittedName>
        <fullName evidence="1">Uncharacterized protein</fullName>
    </submittedName>
</protein>
<dbReference type="Proteomes" id="UP000176951">
    <property type="component" value="Unassembled WGS sequence"/>
</dbReference>
<sequence>MEGRIIYISQLPAGMIVDMPQNRLPLGELPSPNFAKLELGQTTPSATYVRHQLPSPRILLNI</sequence>
<evidence type="ECO:0000313" key="2">
    <source>
        <dbReference type="Proteomes" id="UP000176951"/>
    </source>
</evidence>
<proteinExistence type="predicted"/>
<organism evidence="1 2">
    <name type="scientific">Candidatus Terrybacteria bacterium RIFCSPLOWO2_01_FULL_40_23</name>
    <dbReference type="NCBI Taxonomy" id="1802366"/>
    <lineage>
        <taxon>Bacteria</taxon>
        <taxon>Candidatus Terryibacteriota</taxon>
    </lineage>
</organism>
<comment type="caution">
    <text evidence="1">The sequence shown here is derived from an EMBL/GenBank/DDBJ whole genome shotgun (WGS) entry which is preliminary data.</text>
</comment>